<keyword evidence="3" id="KW-1185">Reference proteome</keyword>
<feature type="domain" description="LexA repressor DNA-binding" evidence="1">
    <location>
        <begin position="4"/>
        <end position="63"/>
    </location>
</feature>
<evidence type="ECO:0000259" key="1">
    <source>
        <dbReference type="Pfam" id="PF01726"/>
    </source>
</evidence>
<evidence type="ECO:0000313" key="2">
    <source>
        <dbReference type="EMBL" id="MDA8485125.1"/>
    </source>
</evidence>
<dbReference type="InterPro" id="IPR036390">
    <property type="entry name" value="WH_DNA-bd_sf"/>
</dbReference>
<name>A0ABT4Y975_METRE</name>
<gene>
    <name evidence="2" type="ORF">NNO07_18825</name>
</gene>
<dbReference type="InterPro" id="IPR006199">
    <property type="entry name" value="LexA_DNA-bd_dom"/>
</dbReference>
<dbReference type="EMBL" id="JANEWF010000024">
    <property type="protein sequence ID" value="MDA8485125.1"/>
    <property type="molecule type" value="Genomic_DNA"/>
</dbReference>
<protein>
    <recommendedName>
        <fullName evidence="1">LexA repressor DNA-binding domain-containing protein</fullName>
    </recommendedName>
</protein>
<evidence type="ECO:0000313" key="3">
    <source>
        <dbReference type="Proteomes" id="UP001211689"/>
    </source>
</evidence>
<dbReference type="RefSeq" id="WP_271471580.1">
    <property type="nucleotide sequence ID" value="NZ_JANEWF010000024.1"/>
</dbReference>
<organism evidence="2 3">
    <name type="scientific">Metapseudomonas resinovorans</name>
    <name type="common">Pseudomonas resinovorans</name>
    <dbReference type="NCBI Taxonomy" id="53412"/>
    <lineage>
        <taxon>Bacteria</taxon>
        <taxon>Pseudomonadati</taxon>
        <taxon>Pseudomonadota</taxon>
        <taxon>Gammaproteobacteria</taxon>
        <taxon>Pseudomonadales</taxon>
        <taxon>Pseudomonadaceae</taxon>
        <taxon>Metapseudomonas</taxon>
    </lineage>
</organism>
<accession>A0ABT4Y975</accession>
<proteinExistence type="predicted"/>
<dbReference type="InterPro" id="IPR036388">
    <property type="entry name" value="WH-like_DNA-bd_sf"/>
</dbReference>
<dbReference type="SUPFAM" id="SSF46785">
    <property type="entry name" value="Winged helix' DNA-binding domain"/>
    <property type="match status" value="1"/>
</dbReference>
<comment type="caution">
    <text evidence="2">The sequence shown here is derived from an EMBL/GenBank/DDBJ whole genome shotgun (WGS) entry which is preliminary data.</text>
</comment>
<sequence length="68" mass="7545">MTPSPKQEETLQHIRQFIQEKGYSPTVAELAKLASVNENAVQDRINALDRKGLITRTAGVSRTIRPVA</sequence>
<dbReference type="Pfam" id="PF01726">
    <property type="entry name" value="LexA_DNA_bind"/>
    <property type="match status" value="1"/>
</dbReference>
<dbReference type="Proteomes" id="UP001211689">
    <property type="component" value="Unassembled WGS sequence"/>
</dbReference>
<dbReference type="Gene3D" id="1.10.10.10">
    <property type="entry name" value="Winged helix-like DNA-binding domain superfamily/Winged helix DNA-binding domain"/>
    <property type="match status" value="1"/>
</dbReference>
<reference evidence="2 3" key="1">
    <citation type="submission" date="2022-07" db="EMBL/GenBank/DDBJ databases">
        <title>Genome Analysis of Selected Gammaproteobacteria from Nigerian Food snails.</title>
        <authorList>
            <person name="Okafor A.C."/>
        </authorList>
    </citation>
    <scope>NUCLEOTIDE SEQUENCE [LARGE SCALE GENOMIC DNA]</scope>
    <source>
        <strain evidence="2 3">Awg 2</strain>
    </source>
</reference>